<feature type="compositionally biased region" description="Low complexity" evidence="8">
    <location>
        <begin position="89"/>
        <end position="99"/>
    </location>
</feature>
<dbReference type="InterPro" id="IPR050888">
    <property type="entry name" value="ZnF_C2H2-type_TF"/>
</dbReference>
<protein>
    <recommendedName>
        <fullName evidence="9">C2H2-type domain-containing protein</fullName>
    </recommendedName>
</protein>
<feature type="domain" description="C2H2-type" evidence="9">
    <location>
        <begin position="3684"/>
        <end position="3712"/>
    </location>
</feature>
<feature type="region of interest" description="Disordered" evidence="8">
    <location>
        <begin position="1450"/>
        <end position="1477"/>
    </location>
</feature>
<feature type="compositionally biased region" description="Basic and acidic residues" evidence="8">
    <location>
        <begin position="792"/>
        <end position="1060"/>
    </location>
</feature>
<evidence type="ECO:0000313" key="10">
    <source>
        <dbReference type="EMBL" id="CAH1102243.1"/>
    </source>
</evidence>
<feature type="region of interest" description="Disordered" evidence="8">
    <location>
        <begin position="792"/>
        <end position="1209"/>
    </location>
</feature>
<feature type="region of interest" description="Disordered" evidence="8">
    <location>
        <begin position="82"/>
        <end position="104"/>
    </location>
</feature>
<evidence type="ECO:0000256" key="2">
    <source>
        <dbReference type="ARBA" id="ARBA00022723"/>
    </source>
</evidence>
<feature type="domain" description="C2H2-type" evidence="9">
    <location>
        <begin position="1714"/>
        <end position="1742"/>
    </location>
</feature>
<feature type="compositionally biased region" description="Basic and acidic residues" evidence="8">
    <location>
        <begin position="1983"/>
        <end position="1993"/>
    </location>
</feature>
<feature type="compositionally biased region" description="Basic and acidic residues" evidence="8">
    <location>
        <begin position="1938"/>
        <end position="1969"/>
    </location>
</feature>
<keyword evidence="11" id="KW-1185">Reference proteome</keyword>
<feature type="compositionally biased region" description="Polar residues" evidence="8">
    <location>
        <begin position="1192"/>
        <end position="1201"/>
    </location>
</feature>
<evidence type="ECO:0000256" key="4">
    <source>
        <dbReference type="ARBA" id="ARBA00022771"/>
    </source>
</evidence>
<evidence type="ECO:0000259" key="9">
    <source>
        <dbReference type="PROSITE" id="PS50157"/>
    </source>
</evidence>
<feature type="compositionally biased region" description="Acidic residues" evidence="8">
    <location>
        <begin position="2885"/>
        <end position="2899"/>
    </location>
</feature>
<keyword evidence="6" id="KW-0539">Nucleus</keyword>
<feature type="region of interest" description="Disordered" evidence="8">
    <location>
        <begin position="1262"/>
        <end position="1292"/>
    </location>
</feature>
<feature type="compositionally biased region" description="Basic and acidic residues" evidence="8">
    <location>
        <begin position="515"/>
        <end position="529"/>
    </location>
</feature>
<gene>
    <name evidence="10" type="ORF">PSYICH_LOCUS3087</name>
</gene>
<evidence type="ECO:0000313" key="11">
    <source>
        <dbReference type="Proteomes" id="UP001153636"/>
    </source>
</evidence>
<keyword evidence="2" id="KW-0479">Metal-binding</keyword>
<sequence>MADEEYNKKVESLQQYIPFLDNMIAQLKDPSKKNREQQLSKMESLHSMITDRKKKLKLETLNKCEDVITKLYLKVNHKPFVPKKDSDRSPVSTPSSPTPEQHNFFKAVTIPTERSEPKSHIPKVDIYSSAAESLRRSKLQESPRHSGKVADLSKPPISLDDLKCLEVDVREKINENASLRELNAIRNKIATELIFENIKSIITPTTSTTVTNVDSNVNPVNSNTTARDATKKIDTFFEASLANSNNTDTKTSDEKSNLKKPISLILKPKASPKILKEPASIFGSILSNIDEKIIGDTKKKFERRSSTEKTWTSNDSKKESNDSKRESNDSKKESNDSKKESNDSKKESNDSKKESTDSKKERRNSKDEKRSSRDDKKSSKEEKKHSKEKKQSKEDKKIHKEEKKIAREERRNSKEEKRNAKEEKNSTKDESNYRNFDLFGNKFNKEKEFKAANNDADLKIGENKLGSNTYTTTVEKIKTECDFIYDDLDTQPAPIPSKIGTMSEPKVEPNTPYKRLADKYNPKPRKSNVDADVDKAVTDIIEANMKVSPPKLPPMPKPEPPPPPPASLVKCAQQMDVELFRTLQANLNPPHTNINHPHTNINSPHININPPHTNINPPKPLMNNLIQRQSLLCNPPNPHVSPSILMSPRDNFISDYARDEFNTLNHNRRPVFEQTISVISSSRFMPPQPQQNQMFNPVYNNYNQNHMDPGPPPLLDYQAPQSISSRPYNAGPPLLSPEMPHFYEQKHNFGTVMNRDMFLPKEDLRWRLEDNRPTWDRREFEQQRFRGPMTYKEHRELRENTRDPRLLRDPRERTVPRETRDFRDLREIPRDPREIARDPREIARDPREMARDPREMVRDPREMARDPREMARDPREMARDTREMARDPREMARDPREMARDPREMARDPREIARDPREIMRDPWENRDIRENRVRDPRDSSENRDREIKDPRMNRDKFQELKEKESKGRETKERESKERESKERESKERESKEREIKDSPEKATRDPRLSKEGSDSERGKSRSRYESTKFDRIYSTTNKDDSRSTRSDSKSKSTAEKKESFISPLDSLYVGKEEHRTGKGYGVQPFRIPKKKIIEKKPQIIDLSEDTIDNDNVGVSGDESPSVEKQSEKELDQEYKNNKATDNKATPESNTESNLETKSDKENTDIPQKIVVEEPTIILDLEHDAQAKPESENVTQPQTSLKNEETKPPTEQTILAHFFSNLLSSQNKKDKKTALYSLISTFSDTFSTKELEKITKIINTNEEDAVSDEDEHPKEKEEKPTADADDNKNVTVETKEATVEQIETVDDNKTIEHEDETTEPVIVPNISKRKLRSRRISSCSSSIDKSIASTETSVLSESIEDILDAEAPLVESAENVIVSVGERIKSRRRIASRPKKKCRSELDKLHEDIQEMFIRDGVLTASGRRMCNLLKDDPCVLTNEPELTTNEEEAAAVVVKSRKKPGPKPKHKPPNESEVKAMKNVRVMIQKIPEMEKTSVARRLTRSMTVVEGQEDEEISGSSKEVSGAEDTVDENSDTEKDTLSQTSTDTQKSKERKRKRLKSSWASGVIKKKKKKQSNADDSTSQKSPEPEPELEPEENPEHTMGDFLTPDKNYYVNFASQKTYACRLCEFQGKFITTHYKTTHPESEVMSSRFSPAISAEAIEDAKKNMDRYEKYQDIRPSTKIFYICRFCDFNTTVVPTLFYDHLSTHTGEYRHVCPSCNSAFCNAKSLKSHIQNSHPEQEYSKPVQRKAYNSNFQFGYLCGECNYVQISKTNMDEHVNIYHLEKPSIYKVNLSSHVDEKIKQFYEEKQDRQKAALEQSSQKEAEIKTKSADVKKTVESNEKKQKVSKELPADPDISESVKTPEVPPKIKKPIRNKPGPKSRKKIVENSEPSVSIPKPTSAVVSEASIPKTIIDKPKFSRADATLDTEKILPFRSKRAAKEKAQEKLKEIMEVNEGSHRKKSIPEENKNTKAAQAETGLNTNNKKEEIKDNASSDKSSSVVEETLGSETDASSVREEIVNEPSPAPTPYDLAKVVKKEIEMNVFTCNTDIQEENKKIEQERLQKMDELNKSFGSRTSLNFTDKLCNRLNQDVPVKEEPKDDFIDTMYLSVRNKSPIPMPVLEKNPSTSVSMEKTPVQVKKQILESVDSHVTTPTFDVAQKNDRNIMNMIEKLRGKLDADDNFKLNEMETDDDNDGPPPLTHVNELTNIIPSDASVKTLEVCGLLKVIKSIDSTTFSCLVPPCVFSTENQDQFQIHCKENHVYGVPGRSSTLCESCGMEINTTDDANLLENLFKHTIVHHADFITSNDRSTKPPARMLRIRKLSGDALSVIKKDEEPEEKVTPSEMTDIKEPSAGLDTENKSPDANDQAEDNPFPFKISGVMSLAEPQAQPQLPPLTPIAKPAVPILVKEAKMTAAEIARPKKTQKALAKFIEDVGNLYKCPYYYCVFTTNFREFLERHLKAHNLDKDYMVPCVYCDLKTPWEHVAIHIDIRHANCKYACSYCLYRACLKNYVFLHQDRSHPLLDYSVIALPASKAAKKFAIADIKIDPKTLCEPYKCLPTCHIEFLFENEFNEHLTQQHQGFLTCGHDDCSSRVMVSKMIHHWSVAHAISVYQCSYCKTNSNELNLMYHHLSQTHQNLNPEILVRIISPKPDNMLLGYSAEAFKRMRRIATLPNITEGEKDEVPPMVQEPVKTAQYIPPLQVVTSAPQNNLSRPILLSTSGSIPSASTVTTSNVNLSKPILLPTVGSMPPGSSVTTSSGNVYLVTNSPVGGLKMNTTTQHSLLKANTTGQNALLKVTPTSLTKVNAAGQNSLMNVNGGQMNLSVIGSVNQTTSTITTKALTLPTQSSTMPALNASVQMESSNLLETAPSIASLAPLEHVTLSEETNQDDISECDVDPLDLGDASTSKTVTYSSEDESESGKSKLKSGLLGYQLFRCAQCEFSCSNCSDFRKHVAKSADCLSTEFLNKPYICIHCRKPFRSPHILAEHIQCHGVHRYSCSLCAIKFPNSSQARLHMKTRHSIGQTTQSLLPGKLASGCEEFIIKPKSQMSESVPKETINVELPLSSTITDNIYGPDEIEKIPIRSIFSSDLKCGICTYTTKVRTNMVRHLQFHSQEKAVPDSAPVNPVPCLEKNEKMFDKMINLASSSHKSKMGGGGKSEKDVDSIPEFIPSHTRYTCCAQGCNYICPEEANLRHHLMALHDGETSFVCVHCKAQLTPTDTDSLIKHLKLHGLQLYKCQYCSVVHHFKHKVEKHCNDAHADVPNKVLTIRHLETEPVKPNESSSSSSPPVANLTKPNKLWRCLMCKFKTSTEEGVRIHASEKHEIETQYKCALCAYKSDDKSTFAQHYKDHHPKQDIDIIHSYRKFEEEKEGIVCDSFDTTPLWQRDRPRIKHIRGILFDDAAPTSASKSPKKPTKTATSINAKSATRNLDMAIESVATGSGTGRKDDGIDFIEKVNKLMKDTPISPVKEPSDVIVIDDDDDTQVVSQKVAAKRKSTETIHQSAKVVKTEDTKDVGSTSKYAADDGDDDEDDDEDLEKNIRLDFGQFGLPLNKQLKCPVCNKFKSKRISDFIFHLFKEKRVYRYKCALCGDESITYRYMSKHVKEHEEEFNLDYIITLDRNPKLELWLQMLIRSQCTRIVPSLAKSIMASSSDPKKVLCRYCNRWYKNEQERNEHALTHWSCIPYKCGDCQFTSYSRNSMKRHCTKIHASANPNIIEMGPTVLGELQHSDYLHMKEVEDELVEPLTKEAITEVLVPATTISNMIDESEQDGTVLGMADILEPDVNIMDVDSSYQAVNDLVIVSKTDTNVPQNGDAYCCEYCPYMSNSEPIMLSHISGQHDNMHIKFKVLNQRTCFLKKEEFVACMICDEVGSEIQIRQHHMKVHDGETFVFYRYVCNACNKKFCKVTGLKLHSQRVHPGVPVTYTGLFNNIIGDVPHKFPKEKRTKASSDATPARNLLTVLTPTVKGWKRYACTECSYQRDFPPSGVNNVRCHVKTHFKPYLCGECGLKSKTKTDSVSHFRTNHTGLVENIIYDKDAEESFQECMRIIHSEAMPIPDPNAARQEVKGKTVAKKSTSTRYVPPMEEFSYYGRSAEKEDLFKIMTTVEINGICLDMTADKLGKIFDLNPIVALQKCDAEPPIIEIDS</sequence>
<dbReference type="PROSITE" id="PS00028">
    <property type="entry name" value="ZINC_FINGER_C2H2_1"/>
    <property type="match status" value="6"/>
</dbReference>
<feature type="domain" description="C2H2-type" evidence="9">
    <location>
        <begin position="3893"/>
        <end position="3918"/>
    </location>
</feature>
<evidence type="ECO:0000256" key="3">
    <source>
        <dbReference type="ARBA" id="ARBA00022737"/>
    </source>
</evidence>
<feature type="region of interest" description="Disordered" evidence="8">
    <location>
        <begin position="2883"/>
        <end position="2922"/>
    </location>
</feature>
<feature type="compositionally biased region" description="Basic residues" evidence="8">
    <location>
        <begin position="1456"/>
        <end position="1468"/>
    </location>
</feature>
<feature type="region of interest" description="Disordered" evidence="8">
    <location>
        <begin position="2331"/>
        <end position="2371"/>
    </location>
</feature>
<feature type="domain" description="C2H2-type" evidence="9">
    <location>
        <begin position="3090"/>
        <end position="3117"/>
    </location>
</feature>
<evidence type="ECO:0000256" key="5">
    <source>
        <dbReference type="ARBA" id="ARBA00022833"/>
    </source>
</evidence>
<dbReference type="GO" id="GO:0005634">
    <property type="term" value="C:nucleus"/>
    <property type="evidence" value="ECO:0007669"/>
    <property type="project" value="UniProtKB-SubCell"/>
</dbReference>
<evidence type="ECO:0000256" key="6">
    <source>
        <dbReference type="ARBA" id="ARBA00023242"/>
    </source>
</evidence>
<keyword evidence="5" id="KW-0862">Zinc</keyword>
<dbReference type="InterPro" id="IPR036236">
    <property type="entry name" value="Znf_C2H2_sf"/>
</dbReference>
<feature type="compositionally biased region" description="Basic and acidic residues" evidence="8">
    <location>
        <begin position="315"/>
        <end position="432"/>
    </location>
</feature>
<dbReference type="OrthoDB" id="4737882at2759"/>
<proteinExistence type="predicted"/>
<feature type="compositionally biased region" description="Polar residues" evidence="8">
    <location>
        <begin position="1994"/>
        <end position="2012"/>
    </location>
</feature>
<dbReference type="EMBL" id="OV651824">
    <property type="protein sequence ID" value="CAH1102243.1"/>
    <property type="molecule type" value="Genomic_DNA"/>
</dbReference>
<name>A0A9P0G704_9CUCU</name>
<organism evidence="10 11">
    <name type="scientific">Psylliodes chrysocephalus</name>
    <dbReference type="NCBI Taxonomy" id="3402493"/>
    <lineage>
        <taxon>Eukaryota</taxon>
        <taxon>Metazoa</taxon>
        <taxon>Ecdysozoa</taxon>
        <taxon>Arthropoda</taxon>
        <taxon>Hexapoda</taxon>
        <taxon>Insecta</taxon>
        <taxon>Pterygota</taxon>
        <taxon>Neoptera</taxon>
        <taxon>Endopterygota</taxon>
        <taxon>Coleoptera</taxon>
        <taxon>Polyphaga</taxon>
        <taxon>Cucujiformia</taxon>
        <taxon>Chrysomeloidea</taxon>
        <taxon>Chrysomelidae</taxon>
        <taxon>Galerucinae</taxon>
        <taxon>Alticini</taxon>
        <taxon>Psylliodes</taxon>
    </lineage>
</organism>
<feature type="compositionally biased region" description="Basic and acidic residues" evidence="8">
    <location>
        <begin position="1125"/>
        <end position="1142"/>
    </location>
</feature>
<evidence type="ECO:0000256" key="8">
    <source>
        <dbReference type="SAM" id="MobiDB-lite"/>
    </source>
</evidence>
<dbReference type="Gene3D" id="3.30.160.60">
    <property type="entry name" value="Classic Zinc Finger"/>
    <property type="match status" value="5"/>
</dbReference>
<feature type="domain" description="C2H2-type" evidence="9">
    <location>
        <begin position="2996"/>
        <end position="3024"/>
    </location>
</feature>
<feature type="region of interest" description="Disordered" evidence="8">
    <location>
        <begin position="1494"/>
        <end position="1605"/>
    </location>
</feature>
<evidence type="ECO:0000256" key="1">
    <source>
        <dbReference type="ARBA" id="ARBA00004123"/>
    </source>
</evidence>
<evidence type="ECO:0000256" key="7">
    <source>
        <dbReference type="PROSITE-ProRule" id="PRU00042"/>
    </source>
</evidence>
<dbReference type="PROSITE" id="PS50157">
    <property type="entry name" value="ZINC_FINGER_C2H2_2"/>
    <property type="match status" value="8"/>
</dbReference>
<dbReference type="SUPFAM" id="SSF57667">
    <property type="entry name" value="beta-beta-alpha zinc fingers"/>
    <property type="match status" value="1"/>
</dbReference>
<dbReference type="InterPro" id="IPR013087">
    <property type="entry name" value="Znf_C2H2_type"/>
</dbReference>
<dbReference type="GO" id="GO:0008270">
    <property type="term" value="F:zinc ion binding"/>
    <property type="evidence" value="ECO:0007669"/>
    <property type="project" value="UniProtKB-KW"/>
</dbReference>
<feature type="compositionally biased region" description="Basic and acidic residues" evidence="8">
    <location>
        <begin position="1155"/>
        <end position="1164"/>
    </location>
</feature>
<feature type="region of interest" description="Disordered" evidence="8">
    <location>
        <begin position="495"/>
        <end position="529"/>
    </location>
</feature>
<feature type="compositionally biased region" description="Basic and acidic residues" evidence="8">
    <location>
        <begin position="2331"/>
        <end position="2350"/>
    </location>
</feature>
<feature type="compositionally biased region" description="Basic and acidic residues" evidence="8">
    <location>
        <begin position="1271"/>
        <end position="1292"/>
    </location>
</feature>
<dbReference type="Proteomes" id="UP001153636">
    <property type="component" value="Chromosome 12"/>
</dbReference>
<feature type="region of interest" description="Disordered" evidence="8">
    <location>
        <begin position="300"/>
        <end position="436"/>
    </location>
</feature>
<feature type="compositionally biased region" description="Basic residues" evidence="8">
    <location>
        <begin position="1868"/>
        <end position="1883"/>
    </location>
</feature>
<feature type="domain" description="C2H2-type" evidence="9">
    <location>
        <begin position="2969"/>
        <end position="2996"/>
    </location>
</feature>
<dbReference type="Pfam" id="PF21538">
    <property type="entry name" value="Med15_M"/>
    <property type="match status" value="1"/>
</dbReference>
<feature type="compositionally biased region" description="Basic and acidic residues" evidence="8">
    <location>
        <begin position="1180"/>
        <end position="1191"/>
    </location>
</feature>
<dbReference type="SMART" id="SM00355">
    <property type="entry name" value="ZnF_C2H2"/>
    <property type="match status" value="27"/>
</dbReference>
<feature type="domain" description="C2H2-type" evidence="9">
    <location>
        <begin position="2438"/>
        <end position="2467"/>
    </location>
</feature>
<keyword evidence="3" id="KW-0677">Repeat</keyword>
<keyword evidence="4 7" id="KW-0863">Zinc-finger</keyword>
<feature type="region of interest" description="Disordered" evidence="8">
    <location>
        <begin position="546"/>
        <end position="566"/>
    </location>
</feature>
<dbReference type="InterPro" id="IPR048385">
    <property type="entry name" value="Med15_central"/>
</dbReference>
<feature type="compositionally biased region" description="Basic and acidic residues" evidence="8">
    <location>
        <begin position="1812"/>
        <end position="1851"/>
    </location>
</feature>
<feature type="region of interest" description="Disordered" evidence="8">
    <location>
        <begin position="1936"/>
        <end position="2028"/>
    </location>
</feature>
<feature type="region of interest" description="Disordered" evidence="8">
    <location>
        <begin position="1812"/>
        <end position="1904"/>
    </location>
</feature>
<reference evidence="10" key="1">
    <citation type="submission" date="2022-01" db="EMBL/GenBank/DDBJ databases">
        <authorList>
            <person name="King R."/>
        </authorList>
    </citation>
    <scope>NUCLEOTIDE SEQUENCE</scope>
</reference>
<comment type="subcellular location">
    <subcellularLocation>
        <location evidence="1">Nucleus</location>
    </subcellularLocation>
</comment>
<feature type="domain" description="C2H2-type" evidence="9">
    <location>
        <begin position="4000"/>
        <end position="4028"/>
    </location>
</feature>
<feature type="compositionally biased region" description="Pro residues" evidence="8">
    <location>
        <begin position="550"/>
        <end position="566"/>
    </location>
</feature>
<dbReference type="PANTHER" id="PTHR24406">
    <property type="entry name" value="TRANSCRIPTIONAL REPRESSOR CTCFL-RELATED"/>
    <property type="match status" value="1"/>
</dbReference>
<accession>A0A9P0G704</accession>
<feature type="compositionally biased region" description="Polar residues" evidence="8">
    <location>
        <begin position="1143"/>
        <end position="1154"/>
    </location>
</feature>
<feature type="region of interest" description="Disordered" evidence="8">
    <location>
        <begin position="3401"/>
        <end position="3420"/>
    </location>
</feature>